<evidence type="ECO:0000313" key="5">
    <source>
        <dbReference type="Proteomes" id="UP000202031"/>
    </source>
</evidence>
<dbReference type="GO" id="GO:0016780">
    <property type="term" value="F:phosphotransferase activity, for other substituted phosphate groups"/>
    <property type="evidence" value="ECO:0007669"/>
    <property type="project" value="InterPro"/>
</dbReference>
<keyword evidence="3" id="KW-0472">Membrane</keyword>
<dbReference type="InterPro" id="IPR043130">
    <property type="entry name" value="CDP-OH_PTrfase_TM_dom"/>
</dbReference>
<dbReference type="Gene3D" id="1.20.120.1760">
    <property type="match status" value="1"/>
</dbReference>
<evidence type="ECO:0000256" key="3">
    <source>
        <dbReference type="SAM" id="Phobius"/>
    </source>
</evidence>
<dbReference type="RefSeq" id="WP_100590479.1">
    <property type="nucleotide sequence ID" value="NZ_CP015578.1"/>
</dbReference>
<dbReference type="KEGG" id="clx:CLAN_0433"/>
<protein>
    <submittedName>
        <fullName evidence="4">Putative CDP-alcohol phosphatidyltransferase</fullName>
    </submittedName>
</protein>
<dbReference type="InterPro" id="IPR048254">
    <property type="entry name" value="CDP_ALCOHOL_P_TRANSF_CS"/>
</dbReference>
<dbReference type="GO" id="GO:0016020">
    <property type="term" value="C:membrane"/>
    <property type="evidence" value="ECO:0007669"/>
    <property type="project" value="InterPro"/>
</dbReference>
<keyword evidence="3" id="KW-1133">Transmembrane helix</keyword>
<evidence type="ECO:0000256" key="1">
    <source>
        <dbReference type="ARBA" id="ARBA00022679"/>
    </source>
</evidence>
<dbReference type="PROSITE" id="PS00379">
    <property type="entry name" value="CDP_ALCOHOL_P_TRANSF"/>
    <property type="match status" value="1"/>
</dbReference>
<dbReference type="Proteomes" id="UP000202031">
    <property type="component" value="Chromosome"/>
</dbReference>
<feature type="transmembrane region" description="Helical" evidence="3">
    <location>
        <begin position="194"/>
        <end position="212"/>
    </location>
</feature>
<comment type="similarity">
    <text evidence="2">Belongs to the CDP-alcohol phosphatidyltransferase class-I family.</text>
</comment>
<sequence length="224" mass="26089">MISKLKKAERLESKDTYYITEYIWRVLIVSKLILPLLIRTNIKPNHITIFAMFCVASSFILLYLGHNILSGILFLIYSIADHTDGMLARLRDQSTKLGHWLDYICDYMAWFGLIILATYVYHISIFCASFVAFALLFHQQFCKHFIHSKLKKLNKIYRFGLKKYLLERGILLGIDVSLLAIILSISIFSLKFELCFYTLGIIYLIDILYRIIELYHNIKLNGGG</sequence>
<dbReference type="Pfam" id="PF01066">
    <property type="entry name" value="CDP-OH_P_transf"/>
    <property type="match status" value="1"/>
</dbReference>
<keyword evidence="1 2" id="KW-0808">Transferase</keyword>
<feature type="transmembrane region" description="Helical" evidence="3">
    <location>
        <begin position="165"/>
        <end position="188"/>
    </location>
</feature>
<proteinExistence type="inferred from homology"/>
<feature type="transmembrane region" description="Helical" evidence="3">
    <location>
        <begin position="107"/>
        <end position="137"/>
    </location>
</feature>
<dbReference type="AlphaFoldDB" id="A0A1X9SLS0"/>
<dbReference type="InterPro" id="IPR000462">
    <property type="entry name" value="CDP-OH_P_trans"/>
</dbReference>
<dbReference type="GeneID" id="46920906"/>
<accession>A0A1X9SLS0</accession>
<reference evidence="5" key="1">
    <citation type="journal article" date="2017" name="Genome Biol. Evol.">
        <title>Comparative Genomic Analysis Identifies a Campylobacter Clade Deficient in Selenium Metabolism.</title>
        <authorList>
            <person name="Miller W.G."/>
            <person name="Yee E."/>
            <person name="Lopes B.S."/>
            <person name="Chapman M.H."/>
            <person name="Huynh S."/>
            <person name="Bono J.L."/>
            <person name="Parker C.T."/>
            <person name="Strachan N.J.C."/>
            <person name="Forbes K.J."/>
        </authorList>
    </citation>
    <scope>NUCLEOTIDE SEQUENCE [LARGE SCALE GENOMIC DNA]</scope>
    <source>
        <strain evidence="5">NCTC 13004</strain>
    </source>
</reference>
<dbReference type="EMBL" id="CP015578">
    <property type="protein sequence ID" value="ARQ97191.1"/>
    <property type="molecule type" value="Genomic_DNA"/>
</dbReference>
<organism evidence="4 5">
    <name type="scientific">Campylobacter lanienae NCTC 13004</name>
    <dbReference type="NCBI Taxonomy" id="1031753"/>
    <lineage>
        <taxon>Bacteria</taxon>
        <taxon>Pseudomonadati</taxon>
        <taxon>Campylobacterota</taxon>
        <taxon>Epsilonproteobacteria</taxon>
        <taxon>Campylobacterales</taxon>
        <taxon>Campylobacteraceae</taxon>
        <taxon>Campylobacter</taxon>
    </lineage>
</organism>
<keyword evidence="3" id="KW-0812">Transmembrane</keyword>
<evidence type="ECO:0000256" key="2">
    <source>
        <dbReference type="RuleBase" id="RU003750"/>
    </source>
</evidence>
<feature type="transmembrane region" description="Helical" evidence="3">
    <location>
        <begin position="50"/>
        <end position="80"/>
    </location>
</feature>
<dbReference type="GO" id="GO:0008654">
    <property type="term" value="P:phospholipid biosynthetic process"/>
    <property type="evidence" value="ECO:0007669"/>
    <property type="project" value="InterPro"/>
</dbReference>
<name>A0A1X9SLS0_9BACT</name>
<evidence type="ECO:0000313" key="4">
    <source>
        <dbReference type="EMBL" id="ARQ97191.1"/>
    </source>
</evidence>
<reference evidence="5" key="2">
    <citation type="journal article" date="2017" name="Genome Biol. Evol.">
        <title>Comparative genomic analysis identifies a Campylobacter clade deficient in selenium metabolism.</title>
        <authorList>
            <person name="Miller W.G."/>
            <person name="Yee E."/>
            <person name="Lopes B.S."/>
            <person name="Chapman M.H."/>
            <person name="Huynh S."/>
            <person name="Bono J.L."/>
            <person name="Parker C.T."/>
            <person name="Strachan N.J.C."/>
            <person name="Forbes K.J."/>
        </authorList>
    </citation>
    <scope>NUCLEOTIDE SEQUENCE [LARGE SCALE GENOMIC DNA]</scope>
    <source>
        <strain evidence="5">NCTC 13004</strain>
    </source>
</reference>
<gene>
    <name evidence="4" type="ORF">CLAN_0433</name>
</gene>